<keyword evidence="4 8" id="KW-0418">Kinase</keyword>
<dbReference type="InterPro" id="IPR050660">
    <property type="entry name" value="NEK_Ser/Thr_kinase"/>
</dbReference>
<dbReference type="Gene3D" id="1.10.510.10">
    <property type="entry name" value="Transferase(Phosphotransferase) domain 1"/>
    <property type="match status" value="1"/>
</dbReference>
<keyword evidence="5" id="KW-0067">ATP-binding</keyword>
<feature type="domain" description="Protein kinase" evidence="7">
    <location>
        <begin position="24"/>
        <end position="343"/>
    </location>
</feature>
<feature type="compositionally biased region" description="Pro residues" evidence="6">
    <location>
        <begin position="410"/>
        <end position="419"/>
    </location>
</feature>
<dbReference type="GO" id="GO:0004674">
    <property type="term" value="F:protein serine/threonine kinase activity"/>
    <property type="evidence" value="ECO:0007669"/>
    <property type="project" value="UniProtKB-KW"/>
</dbReference>
<gene>
    <name evidence="8" type="ORF">BHS09_22045</name>
</gene>
<reference evidence="8 9" key="1">
    <citation type="journal article" date="2019" name="Science">
        <title>Social genes are selection hotspots in kin groups of a soil microbe.</title>
        <authorList>
            <person name="Wielgoss S."/>
            <person name="Wolfensberger R."/>
            <person name="Sun L."/>
            <person name="Fiegna F."/>
            <person name="Velicer G.J."/>
        </authorList>
    </citation>
    <scope>NUCLEOTIDE SEQUENCE [LARGE SCALE GENOMIC DNA]</scope>
    <source>
        <strain evidence="8 9">MC3.5.9c15</strain>
    </source>
</reference>
<evidence type="ECO:0000256" key="2">
    <source>
        <dbReference type="ARBA" id="ARBA00022679"/>
    </source>
</evidence>
<dbReference type="InterPro" id="IPR000719">
    <property type="entry name" value="Prot_kinase_dom"/>
</dbReference>
<keyword evidence="3" id="KW-0547">Nucleotide-binding</keyword>
<dbReference type="RefSeq" id="WP_140798927.1">
    <property type="nucleotide sequence ID" value="NZ_CP017173.1"/>
</dbReference>
<name>A0AAE6KTM5_MYXXA</name>
<proteinExistence type="predicted"/>
<dbReference type="EMBL" id="CP017174">
    <property type="protein sequence ID" value="QDE69444.1"/>
    <property type="molecule type" value="Genomic_DNA"/>
</dbReference>
<protein>
    <recommendedName>
        <fullName evidence="1">non-specific serine/threonine protein kinase</fullName>
        <ecNumber evidence="1">2.7.11.1</ecNumber>
    </recommendedName>
</protein>
<sequence length="419" mass="46211">MSGDSDPQFAEGVVLFSQGDTTYFLFQILAGEGRNGERTLYARPRTPAGYQGKVLVKYVALPSGAPLPEKYQRARIRLEEEVRLAQFLQHPNIARVHGLFEIKQGLCVASESVDGFTLDSLLAIAQARGRYFSEPFALYVFAEVAAALAYAHERTDDAGFPLGIVNRDVNPTRIRLTPRGGVKLTDFGVALSRLAGRVATSLPRPKGDVVYSAPEVLLGDSVDGRADLFSLGLTLLEFATGRHLYDPGNMKMSDLDARLSDEERRRILRAANVSMDAGLTSVAEDAICWAMAYRTEDVDAALQGLPEQLRAIFHKLFKRNPSERFASADELEKALRVRMAELLPYGPHDAVMEVEKALCDAGEAMEELDLRDDEGGFVPTGWRTHSNDEDTLPEPRNEDELTTNPRPEPRPAVKPPPTV</sequence>
<dbReference type="AlphaFoldDB" id="A0AAE6KTM5"/>
<dbReference type="SUPFAM" id="SSF56112">
    <property type="entry name" value="Protein kinase-like (PK-like)"/>
    <property type="match status" value="1"/>
</dbReference>
<evidence type="ECO:0000259" key="7">
    <source>
        <dbReference type="PROSITE" id="PS50011"/>
    </source>
</evidence>
<keyword evidence="8" id="KW-0723">Serine/threonine-protein kinase</keyword>
<evidence type="ECO:0000256" key="1">
    <source>
        <dbReference type="ARBA" id="ARBA00012513"/>
    </source>
</evidence>
<dbReference type="InterPro" id="IPR011009">
    <property type="entry name" value="Kinase-like_dom_sf"/>
</dbReference>
<evidence type="ECO:0000256" key="4">
    <source>
        <dbReference type="ARBA" id="ARBA00022777"/>
    </source>
</evidence>
<dbReference type="EC" id="2.7.11.1" evidence="1"/>
<evidence type="ECO:0000313" key="9">
    <source>
        <dbReference type="Proteomes" id="UP000320179"/>
    </source>
</evidence>
<evidence type="ECO:0000256" key="5">
    <source>
        <dbReference type="ARBA" id="ARBA00022840"/>
    </source>
</evidence>
<evidence type="ECO:0000256" key="3">
    <source>
        <dbReference type="ARBA" id="ARBA00022741"/>
    </source>
</evidence>
<accession>A0AAE6KTM5</accession>
<dbReference type="PROSITE" id="PS50011">
    <property type="entry name" value="PROTEIN_KINASE_DOM"/>
    <property type="match status" value="1"/>
</dbReference>
<dbReference type="PANTHER" id="PTHR43671:SF13">
    <property type="entry name" value="SERINE_THREONINE-PROTEIN KINASE NEK2"/>
    <property type="match status" value="1"/>
</dbReference>
<dbReference type="GO" id="GO:0005524">
    <property type="term" value="F:ATP binding"/>
    <property type="evidence" value="ECO:0007669"/>
    <property type="project" value="UniProtKB-KW"/>
</dbReference>
<evidence type="ECO:0000313" key="8">
    <source>
        <dbReference type="EMBL" id="QDE69444.1"/>
    </source>
</evidence>
<dbReference type="Proteomes" id="UP000320179">
    <property type="component" value="Chromosome"/>
</dbReference>
<dbReference type="PANTHER" id="PTHR43671">
    <property type="entry name" value="SERINE/THREONINE-PROTEIN KINASE NEK"/>
    <property type="match status" value="1"/>
</dbReference>
<feature type="region of interest" description="Disordered" evidence="6">
    <location>
        <begin position="371"/>
        <end position="419"/>
    </location>
</feature>
<dbReference type="Pfam" id="PF00069">
    <property type="entry name" value="Pkinase"/>
    <property type="match status" value="1"/>
</dbReference>
<feature type="compositionally biased region" description="Basic and acidic residues" evidence="6">
    <location>
        <begin position="385"/>
        <end position="399"/>
    </location>
</feature>
<evidence type="ECO:0000256" key="6">
    <source>
        <dbReference type="SAM" id="MobiDB-lite"/>
    </source>
</evidence>
<keyword evidence="2" id="KW-0808">Transferase</keyword>
<organism evidence="8 9">
    <name type="scientific">Myxococcus xanthus</name>
    <dbReference type="NCBI Taxonomy" id="34"/>
    <lineage>
        <taxon>Bacteria</taxon>
        <taxon>Pseudomonadati</taxon>
        <taxon>Myxococcota</taxon>
        <taxon>Myxococcia</taxon>
        <taxon>Myxococcales</taxon>
        <taxon>Cystobacterineae</taxon>
        <taxon>Myxococcaceae</taxon>
        <taxon>Myxococcus</taxon>
    </lineage>
</organism>